<dbReference type="EMBL" id="JAESDN010000002">
    <property type="protein sequence ID" value="KAG7054976.1"/>
    <property type="molecule type" value="Genomic_DNA"/>
</dbReference>
<organism evidence="1 2">
    <name type="scientific">Colletotrichum scovillei</name>
    <dbReference type="NCBI Taxonomy" id="1209932"/>
    <lineage>
        <taxon>Eukaryota</taxon>
        <taxon>Fungi</taxon>
        <taxon>Dikarya</taxon>
        <taxon>Ascomycota</taxon>
        <taxon>Pezizomycotina</taxon>
        <taxon>Sordariomycetes</taxon>
        <taxon>Hypocreomycetidae</taxon>
        <taxon>Glomerellales</taxon>
        <taxon>Glomerellaceae</taxon>
        <taxon>Colletotrichum</taxon>
        <taxon>Colletotrichum acutatum species complex</taxon>
    </lineage>
</organism>
<feature type="non-terminal residue" evidence="1">
    <location>
        <position position="69"/>
    </location>
</feature>
<keyword evidence="2" id="KW-1185">Reference proteome</keyword>
<accession>A0A9P7RFB7</accession>
<protein>
    <submittedName>
        <fullName evidence="1">Uncharacterized protein</fullName>
    </submittedName>
</protein>
<sequence>AFETVLWYRVQSGRCSANVPRVHGTLKCGRGHFDHFAGYCSMDSESESTMASELQEPKKTEEAVGCFLG</sequence>
<gene>
    <name evidence="1" type="ORF">JMJ77_007446</name>
</gene>
<reference evidence="1" key="1">
    <citation type="submission" date="2021-05" db="EMBL/GenBank/DDBJ databases">
        <title>Comparative genomics of three Colletotrichum scovillei strains and genetic complementation revealed genes involved fungal growth and virulence on chili pepper.</title>
        <authorList>
            <person name="Hsieh D.-K."/>
            <person name="Chuang S.-C."/>
            <person name="Chen C.-Y."/>
            <person name="Chao Y.-T."/>
            <person name="Lu M.-Y.J."/>
            <person name="Lee M.-H."/>
            <person name="Shih M.-C."/>
        </authorList>
    </citation>
    <scope>NUCLEOTIDE SEQUENCE</scope>
    <source>
        <strain evidence="1">Coll-153</strain>
    </source>
</reference>
<dbReference type="AlphaFoldDB" id="A0A9P7RFB7"/>
<feature type="non-terminal residue" evidence="1">
    <location>
        <position position="1"/>
    </location>
</feature>
<dbReference type="Proteomes" id="UP000699042">
    <property type="component" value="Unassembled WGS sequence"/>
</dbReference>
<name>A0A9P7RFB7_9PEZI</name>
<evidence type="ECO:0000313" key="1">
    <source>
        <dbReference type="EMBL" id="KAG7054976.1"/>
    </source>
</evidence>
<evidence type="ECO:0000313" key="2">
    <source>
        <dbReference type="Proteomes" id="UP000699042"/>
    </source>
</evidence>
<comment type="caution">
    <text evidence="1">The sequence shown here is derived from an EMBL/GenBank/DDBJ whole genome shotgun (WGS) entry which is preliminary data.</text>
</comment>
<proteinExistence type="predicted"/>